<evidence type="ECO:0008006" key="3">
    <source>
        <dbReference type="Google" id="ProtNLM"/>
    </source>
</evidence>
<proteinExistence type="predicted"/>
<dbReference type="Proteomes" id="UP000011769">
    <property type="component" value="Unassembled WGS sequence"/>
</dbReference>
<sequence length="41" mass="4858">MLRLETLLLTFLNLYPDKVSIRKRHFLIVLTDLFVIKAISL</sequence>
<reference evidence="1 2" key="1">
    <citation type="journal article" date="2013" name="PLoS ONE">
        <title>Comparative Genomic Characterization of Three Streptococcus parauberis Strains in Fish Pathogen, as Assessed by Wide-Genome Analyses.</title>
        <authorList>
            <person name="Nho S.W."/>
            <person name="Hikima J."/>
            <person name="Park S.B."/>
            <person name="Jang H.B."/>
            <person name="Cha I.S."/>
            <person name="Yasuike M."/>
            <person name="Nakamura Y."/>
            <person name="Fujiwara A."/>
            <person name="Sano M."/>
            <person name="Kanai K."/>
            <person name="Kondo H."/>
            <person name="Hirono I."/>
            <person name="Takeyama H."/>
            <person name="Aoki T."/>
            <person name="Jung T.S."/>
        </authorList>
    </citation>
    <scope>NUCLEOTIDE SEQUENCE [LARGE SCALE GENOMIC DNA]</scope>
    <source>
        <strain evidence="1 2">KRS-02083</strain>
    </source>
</reference>
<accession>A0ABN0IPS7</accession>
<protein>
    <recommendedName>
        <fullName evidence="3">Transposase</fullName>
    </recommendedName>
</protein>
<organism evidence="1 2">
    <name type="scientific">Streptococcus parauberis KRS-02083</name>
    <dbReference type="NCBI Taxonomy" id="1207545"/>
    <lineage>
        <taxon>Bacteria</taxon>
        <taxon>Bacillati</taxon>
        <taxon>Bacillota</taxon>
        <taxon>Bacilli</taxon>
        <taxon>Lactobacillales</taxon>
        <taxon>Streptococcaceae</taxon>
        <taxon>Streptococcus</taxon>
    </lineage>
</organism>
<name>A0ABN0IPS7_9STRE</name>
<keyword evidence="2" id="KW-1185">Reference proteome</keyword>
<dbReference type="EMBL" id="ALYM01000006">
    <property type="protein sequence ID" value="EMG24886.1"/>
    <property type="molecule type" value="Genomic_DNA"/>
</dbReference>
<gene>
    <name evidence="1" type="ORF">SPJ1_1757</name>
</gene>
<evidence type="ECO:0000313" key="2">
    <source>
        <dbReference type="Proteomes" id="UP000011769"/>
    </source>
</evidence>
<evidence type="ECO:0000313" key="1">
    <source>
        <dbReference type="EMBL" id="EMG24886.1"/>
    </source>
</evidence>
<comment type="caution">
    <text evidence="1">The sequence shown here is derived from an EMBL/GenBank/DDBJ whole genome shotgun (WGS) entry which is preliminary data.</text>
</comment>